<dbReference type="EMBL" id="RCZE01000008">
    <property type="protein sequence ID" value="TPG76342.1"/>
    <property type="molecule type" value="Genomic_DNA"/>
</dbReference>
<organism evidence="1 2">
    <name type="scientific">Pseudomonas arsenicoxydans</name>
    <dbReference type="NCBI Taxonomy" id="702115"/>
    <lineage>
        <taxon>Bacteria</taxon>
        <taxon>Pseudomonadati</taxon>
        <taxon>Pseudomonadota</taxon>
        <taxon>Gammaproteobacteria</taxon>
        <taxon>Pseudomonadales</taxon>
        <taxon>Pseudomonadaceae</taxon>
        <taxon>Pseudomonas</taxon>
    </lineage>
</organism>
<proteinExistence type="predicted"/>
<gene>
    <name evidence="1" type="ORF">EAH78_18445</name>
</gene>
<reference evidence="1 2" key="1">
    <citation type="journal article" date="2019" name="Environ. Microbiol.">
        <title>Species interactions and distinct microbial communities in high Arctic permafrost affected cryosols are associated with the CH4 and CO2 gas fluxes.</title>
        <authorList>
            <person name="Altshuler I."/>
            <person name="Hamel J."/>
            <person name="Turney S."/>
            <person name="Magnuson E."/>
            <person name="Levesque R."/>
            <person name="Greer C."/>
            <person name="Whyte L.G."/>
        </authorList>
    </citation>
    <scope>NUCLEOTIDE SEQUENCE [LARGE SCALE GENOMIC DNA]</scope>
    <source>
        <strain evidence="1 2">E3</strain>
    </source>
</reference>
<protein>
    <submittedName>
        <fullName evidence="1">Uncharacterized protein</fullName>
    </submittedName>
</protein>
<dbReference type="Proteomes" id="UP000317933">
    <property type="component" value="Unassembled WGS sequence"/>
</dbReference>
<sequence>MYSRPTYKEIAEVAGLTEDEVGTYFVSCLQRPDGTWLIFFGREALKGLRGKLGKLSEDLTLAIPAKHSER</sequence>
<evidence type="ECO:0000313" key="1">
    <source>
        <dbReference type="EMBL" id="TPG76342.1"/>
    </source>
</evidence>
<dbReference type="AlphaFoldDB" id="A0A502HSM3"/>
<accession>A0A502HSM3</accession>
<name>A0A502HSM3_9PSED</name>
<comment type="caution">
    <text evidence="1">The sequence shown here is derived from an EMBL/GenBank/DDBJ whole genome shotgun (WGS) entry which is preliminary data.</text>
</comment>
<evidence type="ECO:0000313" key="2">
    <source>
        <dbReference type="Proteomes" id="UP000317933"/>
    </source>
</evidence>